<name>A0AAN7J1U9_QUERU</name>
<protein>
    <submittedName>
        <fullName evidence="1">Uncharacterized protein</fullName>
    </submittedName>
</protein>
<keyword evidence="2" id="KW-1185">Reference proteome</keyword>
<dbReference type="EMBL" id="JAXUIC010000004">
    <property type="protein sequence ID" value="KAK4594431.1"/>
    <property type="molecule type" value="Genomic_DNA"/>
</dbReference>
<organism evidence="1 2">
    <name type="scientific">Quercus rubra</name>
    <name type="common">Northern red oak</name>
    <name type="synonym">Quercus borealis</name>
    <dbReference type="NCBI Taxonomy" id="3512"/>
    <lineage>
        <taxon>Eukaryota</taxon>
        <taxon>Viridiplantae</taxon>
        <taxon>Streptophyta</taxon>
        <taxon>Embryophyta</taxon>
        <taxon>Tracheophyta</taxon>
        <taxon>Spermatophyta</taxon>
        <taxon>Magnoliopsida</taxon>
        <taxon>eudicotyledons</taxon>
        <taxon>Gunneridae</taxon>
        <taxon>Pentapetalae</taxon>
        <taxon>rosids</taxon>
        <taxon>fabids</taxon>
        <taxon>Fagales</taxon>
        <taxon>Fagaceae</taxon>
        <taxon>Quercus</taxon>
    </lineage>
</organism>
<dbReference type="Proteomes" id="UP001324115">
    <property type="component" value="Unassembled WGS sequence"/>
</dbReference>
<reference evidence="1 2" key="1">
    <citation type="journal article" date="2023" name="G3 (Bethesda)">
        <title>A haplotype-resolved chromosome-scale genome for Quercus rubra L. provides insights into the genetics of adaptive traits for red oak species.</title>
        <authorList>
            <person name="Kapoor B."/>
            <person name="Jenkins J."/>
            <person name="Schmutz J."/>
            <person name="Zhebentyayeva T."/>
            <person name="Kuelheim C."/>
            <person name="Coggeshall M."/>
            <person name="Heim C."/>
            <person name="Lasky J.R."/>
            <person name="Leites L."/>
            <person name="Islam-Faridi N."/>
            <person name="Romero-Severson J."/>
            <person name="DeLeo V.L."/>
            <person name="Lucas S.M."/>
            <person name="Lazic D."/>
            <person name="Gailing O."/>
            <person name="Carlson J."/>
            <person name="Staton M."/>
        </authorList>
    </citation>
    <scope>NUCLEOTIDE SEQUENCE [LARGE SCALE GENOMIC DNA]</scope>
    <source>
        <strain evidence="1">Pseudo-F2</strain>
    </source>
</reference>
<evidence type="ECO:0000313" key="2">
    <source>
        <dbReference type="Proteomes" id="UP001324115"/>
    </source>
</evidence>
<evidence type="ECO:0000313" key="1">
    <source>
        <dbReference type="EMBL" id="KAK4594431.1"/>
    </source>
</evidence>
<comment type="caution">
    <text evidence="1">The sequence shown here is derived from an EMBL/GenBank/DDBJ whole genome shotgun (WGS) entry which is preliminary data.</text>
</comment>
<dbReference type="AlphaFoldDB" id="A0AAN7J1U9"/>
<gene>
    <name evidence="1" type="ORF">RGQ29_018208</name>
</gene>
<sequence>MSNIVVDFSIIYKSKIGHTSSTATSAFVVLGLLAQPPVPRCCCCSPLRELSKALNVASSSSSSSDAINIASNQEGTAISSTSAYDCSKLLEALHGIQEVFKYKEEHCRENIQICEGRTRVTGKNRKARIERRSLSSFIILTFLSHFSFMGPDELLLVTPLMVVEGFQ</sequence>
<proteinExistence type="predicted"/>
<accession>A0AAN7J1U9</accession>